<evidence type="ECO:0000256" key="4">
    <source>
        <dbReference type="ARBA" id="ARBA00023163"/>
    </source>
</evidence>
<feature type="domain" description="HTH lysR-type" evidence="5">
    <location>
        <begin position="1"/>
        <end position="58"/>
    </location>
</feature>
<keyword evidence="7" id="KW-1185">Reference proteome</keyword>
<dbReference type="GO" id="GO:0003700">
    <property type="term" value="F:DNA-binding transcription factor activity"/>
    <property type="evidence" value="ECO:0007669"/>
    <property type="project" value="InterPro"/>
</dbReference>
<dbReference type="OrthoDB" id="8479357at2"/>
<dbReference type="SUPFAM" id="SSF46785">
    <property type="entry name" value="Winged helix' DNA-binding domain"/>
    <property type="match status" value="1"/>
</dbReference>
<accession>A0A1W1XQ49</accession>
<evidence type="ECO:0000256" key="1">
    <source>
        <dbReference type="ARBA" id="ARBA00009437"/>
    </source>
</evidence>
<evidence type="ECO:0000256" key="2">
    <source>
        <dbReference type="ARBA" id="ARBA00023015"/>
    </source>
</evidence>
<sequence>MEINDLRIFQTVAYEKSISKAALKLGYAQSNITMRIKLLENDLNTTLFIRNNKGTTITSNGEKLLEYTDKILELINKINDEFLPSKTALSFKIGATQTISASILPKLFSLFHEQNPEISLVLKTDKQKFIFDMIINSELDGAFVSGKFVSSKVKELFTFKEELALISSVKINDINNLHVPIIINSDTNCPYRKLLQKWLLHNSLEPTTIIEFDSLESIVNGISEGLGISLLPKSILHKNKNLFMYDLKDKFNKLEIRFIVNKDLQINALTKSFVNLTLRVLTDIRVDTVSCVKYNK</sequence>
<dbReference type="InterPro" id="IPR000847">
    <property type="entry name" value="LysR_HTH_N"/>
</dbReference>
<protein>
    <submittedName>
        <fullName evidence="6">DNA-binding transcriptional regulator, LysR family</fullName>
    </submittedName>
</protein>
<name>A0A1W1XQ49_9CLOT</name>
<dbReference type="RefSeq" id="WP_084116477.1">
    <property type="nucleotide sequence ID" value="NZ_FWXH01000011.1"/>
</dbReference>
<dbReference type="InterPro" id="IPR036388">
    <property type="entry name" value="WH-like_DNA-bd_sf"/>
</dbReference>
<dbReference type="SUPFAM" id="SSF53850">
    <property type="entry name" value="Periplasmic binding protein-like II"/>
    <property type="match status" value="1"/>
</dbReference>
<evidence type="ECO:0000256" key="3">
    <source>
        <dbReference type="ARBA" id="ARBA00023125"/>
    </source>
</evidence>
<evidence type="ECO:0000313" key="7">
    <source>
        <dbReference type="Proteomes" id="UP000192468"/>
    </source>
</evidence>
<dbReference type="PANTHER" id="PTHR30126:SF40">
    <property type="entry name" value="HTH-TYPE TRANSCRIPTIONAL REGULATOR GLTR"/>
    <property type="match status" value="1"/>
</dbReference>
<dbReference type="PANTHER" id="PTHR30126">
    <property type="entry name" value="HTH-TYPE TRANSCRIPTIONAL REGULATOR"/>
    <property type="match status" value="1"/>
</dbReference>
<dbReference type="Pfam" id="PF00126">
    <property type="entry name" value="HTH_1"/>
    <property type="match status" value="1"/>
</dbReference>
<proteinExistence type="inferred from homology"/>
<dbReference type="InterPro" id="IPR036390">
    <property type="entry name" value="WH_DNA-bd_sf"/>
</dbReference>
<dbReference type="Pfam" id="PF03466">
    <property type="entry name" value="LysR_substrate"/>
    <property type="match status" value="1"/>
</dbReference>
<comment type="similarity">
    <text evidence="1">Belongs to the LysR transcriptional regulatory family.</text>
</comment>
<keyword evidence="2" id="KW-0805">Transcription regulation</keyword>
<gene>
    <name evidence="6" type="ORF">SAMN02745134_02651</name>
</gene>
<reference evidence="6 7" key="1">
    <citation type="submission" date="2017-04" db="EMBL/GenBank/DDBJ databases">
        <authorList>
            <person name="Afonso C.L."/>
            <person name="Miller P.J."/>
            <person name="Scott M.A."/>
            <person name="Spackman E."/>
            <person name="Goraichik I."/>
            <person name="Dimitrov K.M."/>
            <person name="Suarez D.L."/>
            <person name="Swayne D.E."/>
        </authorList>
    </citation>
    <scope>NUCLEOTIDE SEQUENCE [LARGE SCALE GENOMIC DNA]</scope>
    <source>
        <strain evidence="6 7">DSM 12555</strain>
    </source>
</reference>
<dbReference type="EMBL" id="FWXH01000011">
    <property type="protein sequence ID" value="SMC25975.1"/>
    <property type="molecule type" value="Genomic_DNA"/>
</dbReference>
<organism evidence="6 7">
    <name type="scientific">Clostridium acidisoli DSM 12555</name>
    <dbReference type="NCBI Taxonomy" id="1121291"/>
    <lineage>
        <taxon>Bacteria</taxon>
        <taxon>Bacillati</taxon>
        <taxon>Bacillota</taxon>
        <taxon>Clostridia</taxon>
        <taxon>Eubacteriales</taxon>
        <taxon>Clostridiaceae</taxon>
        <taxon>Clostridium</taxon>
    </lineage>
</organism>
<dbReference type="PROSITE" id="PS50931">
    <property type="entry name" value="HTH_LYSR"/>
    <property type="match status" value="1"/>
</dbReference>
<dbReference type="Gene3D" id="3.40.190.290">
    <property type="match status" value="1"/>
</dbReference>
<keyword evidence="3 6" id="KW-0238">DNA-binding</keyword>
<dbReference type="InterPro" id="IPR005119">
    <property type="entry name" value="LysR_subst-bd"/>
</dbReference>
<dbReference type="FunFam" id="1.10.10.10:FF:000001">
    <property type="entry name" value="LysR family transcriptional regulator"/>
    <property type="match status" value="1"/>
</dbReference>
<dbReference type="GO" id="GO:0000976">
    <property type="term" value="F:transcription cis-regulatory region binding"/>
    <property type="evidence" value="ECO:0007669"/>
    <property type="project" value="TreeGrafter"/>
</dbReference>
<evidence type="ECO:0000259" key="5">
    <source>
        <dbReference type="PROSITE" id="PS50931"/>
    </source>
</evidence>
<evidence type="ECO:0000313" key="6">
    <source>
        <dbReference type="EMBL" id="SMC25975.1"/>
    </source>
</evidence>
<dbReference type="Proteomes" id="UP000192468">
    <property type="component" value="Unassembled WGS sequence"/>
</dbReference>
<keyword evidence="4" id="KW-0804">Transcription</keyword>
<dbReference type="STRING" id="1121291.SAMN02745134_02651"/>
<dbReference type="Gene3D" id="1.10.10.10">
    <property type="entry name" value="Winged helix-like DNA-binding domain superfamily/Winged helix DNA-binding domain"/>
    <property type="match status" value="1"/>
</dbReference>
<dbReference type="AlphaFoldDB" id="A0A1W1XQ49"/>